<dbReference type="Pfam" id="PF13472">
    <property type="entry name" value="Lipase_GDSL_2"/>
    <property type="match status" value="1"/>
</dbReference>
<dbReference type="Gene3D" id="2.60.120.260">
    <property type="entry name" value="Galactose-binding domain-like"/>
    <property type="match status" value="1"/>
</dbReference>
<accession>A0A1S2Q201</accession>
<reference evidence="3 4" key="1">
    <citation type="submission" date="2016-10" db="EMBL/GenBank/DDBJ databases">
        <title>Genome sequence of Streptomyces sp. MUSC 93.</title>
        <authorList>
            <person name="Lee L.-H."/>
            <person name="Ser H.-L."/>
            <person name="Law J.W.-F."/>
        </authorList>
    </citation>
    <scope>NUCLEOTIDE SEQUENCE [LARGE SCALE GENOMIC DNA]</scope>
    <source>
        <strain evidence="3 4">MUSC 93</strain>
    </source>
</reference>
<name>A0A1S2Q201_9ACTN</name>
<dbReference type="Proteomes" id="UP000179935">
    <property type="component" value="Unassembled WGS sequence"/>
</dbReference>
<evidence type="ECO:0000259" key="1">
    <source>
        <dbReference type="Pfam" id="PF13472"/>
    </source>
</evidence>
<dbReference type="EMBL" id="MLYP01000009">
    <property type="protein sequence ID" value="OIJ99615.1"/>
    <property type="molecule type" value="Genomic_DNA"/>
</dbReference>
<dbReference type="Gene3D" id="3.40.50.1110">
    <property type="entry name" value="SGNH hydrolase"/>
    <property type="match status" value="1"/>
</dbReference>
<organism evidence="3 4">
    <name type="scientific">Streptomyces colonosanans</name>
    <dbReference type="NCBI Taxonomy" id="1428652"/>
    <lineage>
        <taxon>Bacteria</taxon>
        <taxon>Bacillati</taxon>
        <taxon>Actinomycetota</taxon>
        <taxon>Actinomycetes</taxon>
        <taxon>Kitasatosporales</taxon>
        <taxon>Streptomycetaceae</taxon>
        <taxon>Streptomyces</taxon>
    </lineage>
</organism>
<feature type="domain" description="SsfX3-like N-terminal" evidence="2">
    <location>
        <begin position="10"/>
        <end position="117"/>
    </location>
</feature>
<dbReference type="STRING" id="1428652.BIV24_04595"/>
<feature type="domain" description="SGNH hydrolase-type esterase" evidence="1">
    <location>
        <begin position="144"/>
        <end position="313"/>
    </location>
</feature>
<evidence type="ECO:0000259" key="2">
    <source>
        <dbReference type="Pfam" id="PF21181"/>
    </source>
</evidence>
<evidence type="ECO:0000313" key="4">
    <source>
        <dbReference type="Proteomes" id="UP000179935"/>
    </source>
</evidence>
<protein>
    <submittedName>
        <fullName evidence="3">Uncharacterized protein</fullName>
    </submittedName>
</protein>
<dbReference type="InterPro" id="IPR048977">
    <property type="entry name" value="SsfX3-like_N"/>
</dbReference>
<evidence type="ECO:0000313" key="3">
    <source>
        <dbReference type="EMBL" id="OIJ99615.1"/>
    </source>
</evidence>
<proteinExistence type="predicted"/>
<dbReference type="InterPro" id="IPR036514">
    <property type="entry name" value="SGNH_hydro_sf"/>
</dbReference>
<keyword evidence="4" id="KW-1185">Reference proteome</keyword>
<dbReference type="Pfam" id="PF21181">
    <property type="entry name" value="SsfX3_N"/>
    <property type="match status" value="1"/>
</dbReference>
<gene>
    <name evidence="3" type="ORF">BIV24_04595</name>
</gene>
<dbReference type="SUPFAM" id="SSF52266">
    <property type="entry name" value="SGNH hydrolase"/>
    <property type="match status" value="1"/>
</dbReference>
<comment type="caution">
    <text evidence="3">The sequence shown here is derived from an EMBL/GenBank/DDBJ whole genome shotgun (WGS) entry which is preliminary data.</text>
</comment>
<dbReference type="InterPro" id="IPR013830">
    <property type="entry name" value="SGNH_hydro"/>
</dbReference>
<dbReference type="AlphaFoldDB" id="A0A1S2Q201"/>
<sequence>MTPDDASGVWRGCVAWTPVGCAWQPWRLPPARLDTAFAPALGRIARMAAGVRAAVRTDAEKLTLEITAVDDRVSPLDVLVDGALWVRRPQHAGSNVHRVRLPAGSKDVELWLPQFGEITVGPLTLDGTLEPPAAPGPRPRWITYGSSITHCDAAPGPSETWPALVARALGWDLTCLGVAGQCHMDAVAVRTIAEAEADLVSLCLGINIYGEASYGPRTLPGRVAAFIGDIRERHPDTPLAVISPIVSPAREDKPNAVGMTLADVRETVASVARALQRLGDRRLHVIDGRTVLGAKDAGLLPDGLHPGPEGYRLMAERLTGPLHQTAANRLTATPG</sequence>